<name>A0A5E5ATJ1_9BURK</name>
<keyword evidence="2" id="KW-1185">Reference proteome</keyword>
<dbReference type="EMBL" id="CABPSQ010000018">
    <property type="protein sequence ID" value="VVE75965.1"/>
    <property type="molecule type" value="Genomic_DNA"/>
</dbReference>
<evidence type="ECO:0000313" key="2">
    <source>
        <dbReference type="Proteomes" id="UP000414136"/>
    </source>
</evidence>
<organism evidence="1 2">
    <name type="scientific">Pandoraea captiosa</name>
    <dbReference type="NCBI Taxonomy" id="2508302"/>
    <lineage>
        <taxon>Bacteria</taxon>
        <taxon>Pseudomonadati</taxon>
        <taxon>Pseudomonadota</taxon>
        <taxon>Betaproteobacteria</taxon>
        <taxon>Burkholderiales</taxon>
        <taxon>Burkholderiaceae</taxon>
        <taxon>Pandoraea</taxon>
    </lineage>
</organism>
<dbReference type="Proteomes" id="UP000414136">
    <property type="component" value="Unassembled WGS sequence"/>
</dbReference>
<dbReference type="AlphaFoldDB" id="A0A5E5ATJ1"/>
<protein>
    <submittedName>
        <fullName evidence="1">Uncharacterized protein</fullName>
    </submittedName>
</protein>
<reference evidence="1 2" key="1">
    <citation type="submission" date="2019-08" db="EMBL/GenBank/DDBJ databases">
        <authorList>
            <person name="Peeters C."/>
        </authorList>
    </citation>
    <scope>NUCLEOTIDE SEQUENCE [LARGE SCALE GENOMIC DNA]</scope>
    <source>
        <strain evidence="1 2">LMG 31118</strain>
    </source>
</reference>
<dbReference type="RefSeq" id="WP_150627718.1">
    <property type="nucleotide sequence ID" value="NZ_CABPSQ010000018.1"/>
</dbReference>
<gene>
    <name evidence="1" type="ORF">PCA31118_05107</name>
</gene>
<dbReference type="OrthoDB" id="5609458at2"/>
<accession>A0A5E5ATJ1</accession>
<proteinExistence type="predicted"/>
<sequence>MTETPVPVPYVLQELLHEFLDDRALSSKLDLSPKTPAQWRYLGKFSEELPYYKFGRSVRYRREDVDAFIEKMRVGGVAAEVYRAE</sequence>
<evidence type="ECO:0000313" key="1">
    <source>
        <dbReference type="EMBL" id="VVE75965.1"/>
    </source>
</evidence>